<keyword evidence="2" id="KW-1185">Reference proteome</keyword>
<gene>
    <name evidence="1" type="ORF">CYNAS_LOCUS13010</name>
</gene>
<feature type="non-terminal residue" evidence="1">
    <location>
        <position position="1"/>
    </location>
</feature>
<reference evidence="1" key="1">
    <citation type="submission" date="2023-07" db="EMBL/GenBank/DDBJ databases">
        <authorList>
            <consortium name="CYATHOMIX"/>
        </authorList>
    </citation>
    <scope>NUCLEOTIDE SEQUENCE</scope>
    <source>
        <strain evidence="1">N/A</strain>
    </source>
</reference>
<comment type="caution">
    <text evidence="1">The sequence shown here is derived from an EMBL/GenBank/DDBJ whole genome shotgun (WGS) entry which is preliminary data.</text>
</comment>
<protein>
    <submittedName>
        <fullName evidence="1">Uncharacterized protein</fullName>
    </submittedName>
</protein>
<evidence type="ECO:0000313" key="1">
    <source>
        <dbReference type="EMBL" id="CAJ0601027.1"/>
    </source>
</evidence>
<dbReference type="AlphaFoldDB" id="A0AA36M8X8"/>
<dbReference type="Proteomes" id="UP001176961">
    <property type="component" value="Unassembled WGS sequence"/>
</dbReference>
<evidence type="ECO:0000313" key="2">
    <source>
        <dbReference type="Proteomes" id="UP001176961"/>
    </source>
</evidence>
<organism evidence="1 2">
    <name type="scientific">Cylicocyclus nassatus</name>
    <name type="common">Nematode worm</name>
    <dbReference type="NCBI Taxonomy" id="53992"/>
    <lineage>
        <taxon>Eukaryota</taxon>
        <taxon>Metazoa</taxon>
        <taxon>Ecdysozoa</taxon>
        <taxon>Nematoda</taxon>
        <taxon>Chromadorea</taxon>
        <taxon>Rhabditida</taxon>
        <taxon>Rhabditina</taxon>
        <taxon>Rhabditomorpha</taxon>
        <taxon>Strongyloidea</taxon>
        <taxon>Strongylidae</taxon>
        <taxon>Cylicocyclus</taxon>
    </lineage>
</organism>
<accession>A0AA36M8X8</accession>
<name>A0AA36M8X8_CYLNA</name>
<proteinExistence type="predicted"/>
<dbReference type="EMBL" id="CATQJL010000305">
    <property type="protein sequence ID" value="CAJ0601027.1"/>
    <property type="molecule type" value="Genomic_DNA"/>
</dbReference>
<sequence length="63" mass="7489">FKSGLLNRIIRVQPEKLIENLWNDVSPKKFRRESPMVIQFHFLPRRQRGRICNPCAVLAKTEL</sequence>